<dbReference type="InterPro" id="IPR029058">
    <property type="entry name" value="AB_hydrolase_fold"/>
</dbReference>
<dbReference type="EMBL" id="JBHSWG010000001">
    <property type="protein sequence ID" value="MFC6759381.1"/>
    <property type="molecule type" value="Genomic_DNA"/>
</dbReference>
<feature type="domain" description="DUF1023" evidence="1">
    <location>
        <begin position="69"/>
        <end position="145"/>
    </location>
</feature>
<dbReference type="Pfam" id="PF06259">
    <property type="entry name" value="Abhydrolase_8"/>
    <property type="match status" value="1"/>
</dbReference>
<gene>
    <name evidence="2" type="ORF">ACFQFQ_07550</name>
</gene>
<keyword evidence="2" id="KW-0378">Hydrolase</keyword>
<evidence type="ECO:0000313" key="2">
    <source>
        <dbReference type="EMBL" id="MFC6759381.1"/>
    </source>
</evidence>
<keyword evidence="3" id="KW-1185">Reference proteome</keyword>
<proteinExistence type="predicted"/>
<dbReference type="Proteomes" id="UP001596353">
    <property type="component" value="Unassembled WGS sequence"/>
</dbReference>
<reference evidence="3" key="1">
    <citation type="journal article" date="2019" name="Int. J. Syst. Evol. Microbiol.">
        <title>The Global Catalogue of Microorganisms (GCM) 10K type strain sequencing project: providing services to taxonomists for standard genome sequencing and annotation.</title>
        <authorList>
            <consortium name="The Broad Institute Genomics Platform"/>
            <consortium name="The Broad Institute Genome Sequencing Center for Infectious Disease"/>
            <person name="Wu L."/>
            <person name="Ma J."/>
        </authorList>
    </citation>
    <scope>NUCLEOTIDE SEQUENCE [LARGE SCALE GENOMIC DNA]</scope>
    <source>
        <strain evidence="3">CCUG 66188</strain>
    </source>
</reference>
<dbReference type="SUPFAM" id="SSF53474">
    <property type="entry name" value="alpha/beta-Hydrolases"/>
    <property type="match status" value="1"/>
</dbReference>
<name>A0ABW2B180_9RHOB</name>
<evidence type="ECO:0000259" key="1">
    <source>
        <dbReference type="Pfam" id="PF06259"/>
    </source>
</evidence>
<organism evidence="2 3">
    <name type="scientific">Sulfitobacter porphyrae</name>
    <dbReference type="NCBI Taxonomy" id="1246864"/>
    <lineage>
        <taxon>Bacteria</taxon>
        <taxon>Pseudomonadati</taxon>
        <taxon>Pseudomonadota</taxon>
        <taxon>Alphaproteobacteria</taxon>
        <taxon>Rhodobacterales</taxon>
        <taxon>Roseobacteraceae</taxon>
        <taxon>Sulfitobacter</taxon>
    </lineage>
</organism>
<evidence type="ECO:0000313" key="3">
    <source>
        <dbReference type="Proteomes" id="UP001596353"/>
    </source>
</evidence>
<protein>
    <submittedName>
        <fullName evidence="2">Alpha/beta hydrolase</fullName>
    </submittedName>
</protein>
<comment type="caution">
    <text evidence="2">The sequence shown here is derived from an EMBL/GenBank/DDBJ whole genome shotgun (WGS) entry which is preliminary data.</text>
</comment>
<dbReference type="GO" id="GO:0016787">
    <property type="term" value="F:hydrolase activity"/>
    <property type="evidence" value="ECO:0007669"/>
    <property type="project" value="UniProtKB-KW"/>
</dbReference>
<dbReference type="InterPro" id="IPR010427">
    <property type="entry name" value="DUF1023"/>
</dbReference>
<dbReference type="Gene3D" id="3.40.50.1820">
    <property type="entry name" value="alpha/beta hydrolase"/>
    <property type="match status" value="1"/>
</dbReference>
<sequence>MRRAAVGQGPIVVMLHGYKYAPGLGRHCPHRTLFAGGDNWARGLGLDRDQGPLGLAVGWAARGWLHEVHDRAQRVGVELARLLSALHRRAPHRPIQIIAHSLGAEVALSALEHSDAGAIRRIALLTGASFSQRATAALDTRQDARWNC</sequence>
<accession>A0ABW2B180</accession>